<dbReference type="AlphaFoldDB" id="A0A2G8KTN2"/>
<feature type="domain" description="N-acetyltransferase" evidence="2">
    <location>
        <begin position="88"/>
        <end position="238"/>
    </location>
</feature>
<name>A0A2G8KTN2_STIJA</name>
<protein>
    <submittedName>
        <fullName evidence="3">Putative N-acetyltransferase 8</fullName>
    </submittedName>
</protein>
<dbReference type="PANTHER" id="PTHR13947">
    <property type="entry name" value="GNAT FAMILY N-ACETYLTRANSFERASE"/>
    <property type="match status" value="1"/>
</dbReference>
<organism evidence="3 4">
    <name type="scientific">Stichopus japonicus</name>
    <name type="common">Sea cucumber</name>
    <dbReference type="NCBI Taxonomy" id="307972"/>
    <lineage>
        <taxon>Eukaryota</taxon>
        <taxon>Metazoa</taxon>
        <taxon>Echinodermata</taxon>
        <taxon>Eleutherozoa</taxon>
        <taxon>Echinozoa</taxon>
        <taxon>Holothuroidea</taxon>
        <taxon>Aspidochirotacea</taxon>
        <taxon>Aspidochirotida</taxon>
        <taxon>Stichopodidae</taxon>
        <taxon>Apostichopus</taxon>
    </lineage>
</organism>
<dbReference type="PANTHER" id="PTHR13947:SF37">
    <property type="entry name" value="LD18367P"/>
    <property type="match status" value="1"/>
</dbReference>
<evidence type="ECO:0000313" key="3">
    <source>
        <dbReference type="EMBL" id="PIK51368.1"/>
    </source>
</evidence>
<dbReference type="Gene3D" id="3.40.630.30">
    <property type="match status" value="1"/>
</dbReference>
<dbReference type="InterPro" id="IPR000182">
    <property type="entry name" value="GNAT_dom"/>
</dbReference>
<evidence type="ECO:0000256" key="1">
    <source>
        <dbReference type="ARBA" id="ARBA00022679"/>
    </source>
</evidence>
<dbReference type="InterPro" id="IPR016181">
    <property type="entry name" value="Acyl_CoA_acyltransferase"/>
</dbReference>
<accession>A0A2G8KTN2</accession>
<evidence type="ECO:0000313" key="4">
    <source>
        <dbReference type="Proteomes" id="UP000230750"/>
    </source>
</evidence>
<sequence>MFDGSSCFEAVILQLQNGDPEKQQKVTSRASIEIQNFTPDLEEIALQLNRDERYTFRAALQRGLEAPFLHISAVFWTIIGWKVLALDLPIACIIAYPWASILFLVMTHVFLNYSHIGEVHSEERGMMWVAMDLTKNPPEVVGMVGIKPLSPTLAKLVRLMVRRPYQGRGIGRALLDTALQFATDMNYVAVNAGTLDVATEFKLFPLYARRGFQLHRTSWAPSFWWPMYKSQLLIKDLN</sequence>
<dbReference type="SUPFAM" id="SSF55729">
    <property type="entry name" value="Acyl-CoA N-acyltransferases (Nat)"/>
    <property type="match status" value="1"/>
</dbReference>
<dbReference type="PROSITE" id="PS51186">
    <property type="entry name" value="GNAT"/>
    <property type="match status" value="1"/>
</dbReference>
<comment type="caution">
    <text evidence="3">The sequence shown here is derived from an EMBL/GenBank/DDBJ whole genome shotgun (WGS) entry which is preliminary data.</text>
</comment>
<dbReference type="Pfam" id="PF00583">
    <property type="entry name" value="Acetyltransf_1"/>
    <property type="match status" value="1"/>
</dbReference>
<dbReference type="GO" id="GO:0008080">
    <property type="term" value="F:N-acetyltransferase activity"/>
    <property type="evidence" value="ECO:0007669"/>
    <property type="project" value="InterPro"/>
</dbReference>
<reference evidence="3 4" key="1">
    <citation type="journal article" date="2017" name="PLoS Biol.">
        <title>The sea cucumber genome provides insights into morphological evolution and visceral regeneration.</title>
        <authorList>
            <person name="Zhang X."/>
            <person name="Sun L."/>
            <person name="Yuan J."/>
            <person name="Sun Y."/>
            <person name="Gao Y."/>
            <person name="Zhang L."/>
            <person name="Li S."/>
            <person name="Dai H."/>
            <person name="Hamel J.F."/>
            <person name="Liu C."/>
            <person name="Yu Y."/>
            <person name="Liu S."/>
            <person name="Lin W."/>
            <person name="Guo K."/>
            <person name="Jin S."/>
            <person name="Xu P."/>
            <person name="Storey K.B."/>
            <person name="Huan P."/>
            <person name="Zhang T."/>
            <person name="Zhou Y."/>
            <person name="Zhang J."/>
            <person name="Lin C."/>
            <person name="Li X."/>
            <person name="Xing L."/>
            <person name="Huo D."/>
            <person name="Sun M."/>
            <person name="Wang L."/>
            <person name="Mercier A."/>
            <person name="Li F."/>
            <person name="Yang H."/>
            <person name="Xiang J."/>
        </authorList>
    </citation>
    <scope>NUCLEOTIDE SEQUENCE [LARGE SCALE GENOMIC DNA]</scope>
    <source>
        <strain evidence="3">Shaxun</strain>
        <tissue evidence="3">Muscle</tissue>
    </source>
</reference>
<dbReference type="Proteomes" id="UP000230750">
    <property type="component" value="Unassembled WGS sequence"/>
</dbReference>
<dbReference type="CDD" id="cd04301">
    <property type="entry name" value="NAT_SF"/>
    <property type="match status" value="1"/>
</dbReference>
<gene>
    <name evidence="3" type="ORF">BSL78_11736</name>
</gene>
<keyword evidence="4" id="KW-1185">Reference proteome</keyword>
<evidence type="ECO:0000259" key="2">
    <source>
        <dbReference type="PROSITE" id="PS51186"/>
    </source>
</evidence>
<keyword evidence="1 3" id="KW-0808">Transferase</keyword>
<dbReference type="OrthoDB" id="41532at2759"/>
<proteinExistence type="predicted"/>
<dbReference type="InterPro" id="IPR050769">
    <property type="entry name" value="NAT_camello-type"/>
</dbReference>
<dbReference type="EMBL" id="MRZV01000376">
    <property type="protein sequence ID" value="PIK51368.1"/>
    <property type="molecule type" value="Genomic_DNA"/>
</dbReference>